<dbReference type="RefSeq" id="WP_146896020.1">
    <property type="nucleotide sequence ID" value="NZ_BJYS01000006.1"/>
</dbReference>
<dbReference type="InterPro" id="IPR017946">
    <property type="entry name" value="PLC-like_Pdiesterase_TIM-brl"/>
</dbReference>
<comment type="caution">
    <text evidence="3">The sequence shown here is derived from an EMBL/GenBank/DDBJ whole genome shotgun (WGS) entry which is preliminary data.</text>
</comment>
<feature type="domain" description="GP-PDE" evidence="2">
    <location>
        <begin position="64"/>
        <end position="307"/>
    </location>
</feature>
<dbReference type="GO" id="GO:0005886">
    <property type="term" value="C:plasma membrane"/>
    <property type="evidence" value="ECO:0007669"/>
    <property type="project" value="TreeGrafter"/>
</dbReference>
<gene>
    <name evidence="3" type="ORF">AAE02nite_12220</name>
</gene>
<evidence type="ECO:0000256" key="1">
    <source>
        <dbReference type="SAM" id="SignalP"/>
    </source>
</evidence>
<keyword evidence="1" id="KW-0732">Signal</keyword>
<organism evidence="3 4">
    <name type="scientific">Adhaeribacter aerolatus</name>
    <dbReference type="NCBI Taxonomy" id="670289"/>
    <lineage>
        <taxon>Bacteria</taxon>
        <taxon>Pseudomonadati</taxon>
        <taxon>Bacteroidota</taxon>
        <taxon>Cytophagia</taxon>
        <taxon>Cytophagales</taxon>
        <taxon>Hymenobacteraceae</taxon>
        <taxon>Adhaeribacter</taxon>
    </lineage>
</organism>
<protein>
    <recommendedName>
        <fullName evidence="2">GP-PDE domain-containing protein</fullName>
    </recommendedName>
</protein>
<name>A0A512AV19_9BACT</name>
<dbReference type="PANTHER" id="PTHR46320:SF1">
    <property type="entry name" value="GLYCEROPHOSPHODIESTER PHOSPHODIESTERASE 1"/>
    <property type="match status" value="1"/>
</dbReference>
<dbReference type="GO" id="GO:0006644">
    <property type="term" value="P:phospholipid metabolic process"/>
    <property type="evidence" value="ECO:0007669"/>
    <property type="project" value="TreeGrafter"/>
</dbReference>
<dbReference type="Pfam" id="PF03009">
    <property type="entry name" value="GDPD"/>
    <property type="match status" value="1"/>
</dbReference>
<dbReference type="Gene3D" id="3.20.20.190">
    <property type="entry name" value="Phosphatidylinositol (PI) phosphodiesterase"/>
    <property type="match status" value="1"/>
</dbReference>
<evidence type="ECO:0000313" key="3">
    <source>
        <dbReference type="EMBL" id="GEO03558.1"/>
    </source>
</evidence>
<dbReference type="AlphaFoldDB" id="A0A512AV19"/>
<feature type="signal peptide" evidence="1">
    <location>
        <begin position="1"/>
        <end position="35"/>
    </location>
</feature>
<dbReference type="GO" id="GO:0006580">
    <property type="term" value="P:ethanolamine metabolic process"/>
    <property type="evidence" value="ECO:0007669"/>
    <property type="project" value="TreeGrafter"/>
</dbReference>
<dbReference type="GO" id="GO:0070291">
    <property type="term" value="P:N-acylethanolamine metabolic process"/>
    <property type="evidence" value="ECO:0007669"/>
    <property type="project" value="TreeGrafter"/>
</dbReference>
<dbReference type="SUPFAM" id="SSF51695">
    <property type="entry name" value="PLC-like phosphodiesterases"/>
    <property type="match status" value="1"/>
</dbReference>
<dbReference type="Proteomes" id="UP000321532">
    <property type="component" value="Unassembled WGS sequence"/>
</dbReference>
<dbReference type="CDD" id="cd08566">
    <property type="entry name" value="GDPD_AtGDE_like"/>
    <property type="match status" value="1"/>
</dbReference>
<accession>A0A512AV19</accession>
<dbReference type="GO" id="GO:0008889">
    <property type="term" value="F:glycerophosphodiester phosphodiesterase activity"/>
    <property type="evidence" value="ECO:0007669"/>
    <property type="project" value="TreeGrafter"/>
</dbReference>
<dbReference type="OrthoDB" id="384721at2"/>
<evidence type="ECO:0000313" key="4">
    <source>
        <dbReference type="Proteomes" id="UP000321532"/>
    </source>
</evidence>
<dbReference type="PROSITE" id="PS51704">
    <property type="entry name" value="GP_PDE"/>
    <property type="match status" value="1"/>
</dbReference>
<keyword evidence="4" id="KW-1185">Reference proteome</keyword>
<feature type="chain" id="PRO_5021800970" description="GP-PDE domain-containing protein" evidence="1">
    <location>
        <begin position="36"/>
        <end position="331"/>
    </location>
</feature>
<reference evidence="3 4" key="1">
    <citation type="submission" date="2019-07" db="EMBL/GenBank/DDBJ databases">
        <title>Whole genome shotgun sequence of Adhaeribacter aerolatus NBRC 106133.</title>
        <authorList>
            <person name="Hosoyama A."/>
            <person name="Uohara A."/>
            <person name="Ohji S."/>
            <person name="Ichikawa N."/>
        </authorList>
    </citation>
    <scope>NUCLEOTIDE SEQUENCE [LARGE SCALE GENOMIC DNA]</scope>
    <source>
        <strain evidence="3 4">NBRC 106133</strain>
    </source>
</reference>
<dbReference type="EMBL" id="BJYS01000006">
    <property type="protein sequence ID" value="GEO03558.1"/>
    <property type="molecule type" value="Genomic_DNA"/>
</dbReference>
<proteinExistence type="predicted"/>
<evidence type="ECO:0000259" key="2">
    <source>
        <dbReference type="PROSITE" id="PS51704"/>
    </source>
</evidence>
<sequence length="331" mass="37624">MIKYFKQFTPTKAFRNFRVLALVAILSSSAGQLWAQKGKDLHTLNLKSPADLHAFFKYTGQDVPLISGHRGGMTKGYPENCIATFENTLRHTPAFFEIDPRLTKDSVIVLMHDATLDRTTTGKGKVSDYTWAELQKLKLKDSEGNITEHRIPTLDEVIKWSKGKTIINLDKKDVPLFMTAKKLKEHQADTYVMLTVHNAQQAKYYYNQNKNRMFSAFVRTKQEFEDFEKSGVPWSQIMAYVGPTNKPENKELYDLLHARGVKCMISAAPTYDKLPDPAERRKAYRETFQAGADVLESDLPIEAAAAIQDLIPKKSPQLKYFQKPGGSQAKR</sequence>
<dbReference type="PANTHER" id="PTHR46320">
    <property type="entry name" value="GLYCEROPHOSPHODIESTER PHOSPHODIESTERASE 1"/>
    <property type="match status" value="1"/>
</dbReference>
<dbReference type="InterPro" id="IPR030395">
    <property type="entry name" value="GP_PDE_dom"/>
</dbReference>